<comment type="caution">
    <text evidence="2">The sequence shown here is derived from an EMBL/GenBank/DDBJ whole genome shotgun (WGS) entry which is preliminary data.</text>
</comment>
<dbReference type="Gene3D" id="3.90.1200.10">
    <property type="match status" value="1"/>
</dbReference>
<sequence length="347" mass="40720">MNRILNLFDNNYVMNLFNQQVLPLYPYFREIKKIKIIPIKKNIWQTTYHIVIKFTTSFLTHGGAIVKLPIYCTAHSSEPRKSSFAALSFLWQLGFDQGSLVIPHPLFFSNYFNGYFYRGVQGQTLYYYLSKKNYEVIEDIVAKAAAWFAKLHGLPTAGADNFNPENSRIETVFPGLAHVLKKINRTYPNLYESYKKIYEIIIQKEKAYFINNNQRYLIHGDAHAKNIIKMGKDKIAVIDFTDMCLADFARDLGSFLQQLDFMGSEKINDLAYVEKIKTIFFNHYRLNSQIKIDDYVKERINNYYNWTALRTATYFLLKDKPELKRSHRPLAEVCKNLNVKINLEFIK</sequence>
<evidence type="ECO:0000259" key="1">
    <source>
        <dbReference type="Pfam" id="PF01636"/>
    </source>
</evidence>
<feature type="domain" description="Aminoglycoside phosphotransferase" evidence="1">
    <location>
        <begin position="75"/>
        <end position="257"/>
    </location>
</feature>
<protein>
    <recommendedName>
        <fullName evidence="1">Aminoglycoside phosphotransferase domain-containing protein</fullName>
    </recommendedName>
</protein>
<dbReference type="AlphaFoldDB" id="A0A0G0UT12"/>
<gene>
    <name evidence="2" type="ORF">UU43_C0001G0048</name>
</gene>
<evidence type="ECO:0000313" key="3">
    <source>
        <dbReference type="Proteomes" id="UP000034190"/>
    </source>
</evidence>
<name>A0A0G0UT12_9BACT</name>
<dbReference type="Proteomes" id="UP000034190">
    <property type="component" value="Unassembled WGS sequence"/>
</dbReference>
<reference evidence="2 3" key="1">
    <citation type="journal article" date="2015" name="Nature">
        <title>rRNA introns, odd ribosomes, and small enigmatic genomes across a large radiation of phyla.</title>
        <authorList>
            <person name="Brown C.T."/>
            <person name="Hug L.A."/>
            <person name="Thomas B.C."/>
            <person name="Sharon I."/>
            <person name="Castelle C.J."/>
            <person name="Singh A."/>
            <person name="Wilkins M.J."/>
            <person name="Williams K.H."/>
            <person name="Banfield J.F."/>
        </authorList>
    </citation>
    <scope>NUCLEOTIDE SEQUENCE [LARGE SCALE GENOMIC DNA]</scope>
</reference>
<organism evidence="2 3">
    <name type="scientific">Candidatus Falkowbacteria bacterium GW2011_GWA2_41_14</name>
    <dbReference type="NCBI Taxonomy" id="1618635"/>
    <lineage>
        <taxon>Bacteria</taxon>
        <taxon>Candidatus Falkowiibacteriota</taxon>
    </lineage>
</organism>
<dbReference type="InterPro" id="IPR011009">
    <property type="entry name" value="Kinase-like_dom_sf"/>
</dbReference>
<evidence type="ECO:0000313" key="2">
    <source>
        <dbReference type="EMBL" id="KKR91868.1"/>
    </source>
</evidence>
<dbReference type="Pfam" id="PF01636">
    <property type="entry name" value="APH"/>
    <property type="match status" value="1"/>
</dbReference>
<dbReference type="SUPFAM" id="SSF56112">
    <property type="entry name" value="Protein kinase-like (PK-like)"/>
    <property type="match status" value="1"/>
</dbReference>
<dbReference type="EMBL" id="LCAP01000001">
    <property type="protein sequence ID" value="KKR91868.1"/>
    <property type="molecule type" value="Genomic_DNA"/>
</dbReference>
<proteinExistence type="predicted"/>
<accession>A0A0G0UT12</accession>
<dbReference type="InterPro" id="IPR002575">
    <property type="entry name" value="Aminoglycoside_PTrfase"/>
</dbReference>